<dbReference type="Proteomes" id="UP001153678">
    <property type="component" value="Unassembled WGS sequence"/>
</dbReference>
<evidence type="ECO:0000313" key="2">
    <source>
        <dbReference type="Proteomes" id="UP001153678"/>
    </source>
</evidence>
<proteinExistence type="predicted"/>
<sequence>MNKKSKQLQTKFTNTLKTFANKIEETKQNQQQILADFALTQSQENSELTKIAEQTKSKEETMAVVQNAVNLVEQQIEVREEINQILKEEVKASKEAVKSLIANQKVYMEQVHQEINK</sequence>
<name>A0A9W4SXW8_9GLOM</name>
<dbReference type="EMBL" id="CAMKVN010004700">
    <property type="protein sequence ID" value="CAI2187575.1"/>
    <property type="molecule type" value="Genomic_DNA"/>
</dbReference>
<reference evidence="1" key="1">
    <citation type="submission" date="2022-08" db="EMBL/GenBank/DDBJ databases">
        <authorList>
            <person name="Kallberg Y."/>
            <person name="Tangrot J."/>
            <person name="Rosling A."/>
        </authorList>
    </citation>
    <scope>NUCLEOTIDE SEQUENCE</scope>
    <source>
        <strain evidence="1">Wild A</strain>
    </source>
</reference>
<protein>
    <submittedName>
        <fullName evidence="1">14047_t:CDS:1</fullName>
    </submittedName>
</protein>
<comment type="caution">
    <text evidence="1">The sequence shown here is derived from an EMBL/GenBank/DDBJ whole genome shotgun (WGS) entry which is preliminary data.</text>
</comment>
<gene>
    <name evidence="1" type="ORF">FWILDA_LOCUS13150</name>
</gene>
<organism evidence="1 2">
    <name type="scientific">Funneliformis geosporum</name>
    <dbReference type="NCBI Taxonomy" id="1117311"/>
    <lineage>
        <taxon>Eukaryota</taxon>
        <taxon>Fungi</taxon>
        <taxon>Fungi incertae sedis</taxon>
        <taxon>Mucoromycota</taxon>
        <taxon>Glomeromycotina</taxon>
        <taxon>Glomeromycetes</taxon>
        <taxon>Glomerales</taxon>
        <taxon>Glomeraceae</taxon>
        <taxon>Funneliformis</taxon>
    </lineage>
</organism>
<dbReference type="AlphaFoldDB" id="A0A9W4SXW8"/>
<keyword evidence="2" id="KW-1185">Reference proteome</keyword>
<accession>A0A9W4SXW8</accession>
<dbReference type="OrthoDB" id="10493645at2759"/>
<evidence type="ECO:0000313" key="1">
    <source>
        <dbReference type="EMBL" id="CAI2187575.1"/>
    </source>
</evidence>